<dbReference type="AlphaFoldDB" id="A0A8C4JK52"/>
<dbReference type="FunFam" id="1.25.40.80:FF:000002">
    <property type="entry name" value="cryptochrome-1 isoform X1"/>
    <property type="match status" value="1"/>
</dbReference>
<evidence type="ECO:0000256" key="6">
    <source>
        <dbReference type="ARBA" id="ARBA00022490"/>
    </source>
</evidence>
<keyword evidence="11" id="KW-0547">Nucleotide-binding</keyword>
<dbReference type="Proteomes" id="UP000694423">
    <property type="component" value="Unplaced"/>
</dbReference>
<feature type="site" description="Electron transfer via tryptophanyl radical" evidence="21">
    <location>
        <position position="596"/>
    </location>
</feature>
<evidence type="ECO:0000256" key="11">
    <source>
        <dbReference type="ARBA" id="ARBA00022741"/>
    </source>
</evidence>
<keyword evidence="9" id="KW-0716">Sensory transduction</keyword>
<evidence type="ECO:0000256" key="5">
    <source>
        <dbReference type="ARBA" id="ARBA00021159"/>
    </source>
</evidence>
<keyword evidence="14" id="KW-0805">Transcription regulation</keyword>
<dbReference type="GO" id="GO:0097381">
    <property type="term" value="C:photoreceptor disc membrane"/>
    <property type="evidence" value="ECO:0007669"/>
    <property type="project" value="UniProtKB-ARBA"/>
</dbReference>
<comment type="cofactor">
    <cofactor evidence="20">
        <name>FAD</name>
        <dbReference type="ChEBI" id="CHEBI:57692"/>
    </cofactor>
    <text evidence="20">Binds 1 FAD per subunit.</text>
</comment>
<keyword evidence="8" id="KW-0600">Photoreceptor protein</keyword>
<evidence type="ECO:0000256" key="22">
    <source>
        <dbReference type="SAM" id="MobiDB-lite"/>
    </source>
</evidence>
<dbReference type="PANTHER" id="PTHR11455">
    <property type="entry name" value="CRYPTOCHROME"/>
    <property type="match status" value="1"/>
</dbReference>
<evidence type="ECO:0000313" key="24">
    <source>
        <dbReference type="Ensembl" id="ENSDNVP00000010384.1"/>
    </source>
</evidence>
<dbReference type="GO" id="GO:0043153">
    <property type="term" value="P:entrainment of circadian clock by photoperiod"/>
    <property type="evidence" value="ECO:0007669"/>
    <property type="project" value="TreeGrafter"/>
</dbReference>
<evidence type="ECO:0000256" key="19">
    <source>
        <dbReference type="ARBA" id="ARBA00061790"/>
    </source>
</evidence>
<dbReference type="GO" id="GO:0005634">
    <property type="term" value="C:nucleus"/>
    <property type="evidence" value="ECO:0007669"/>
    <property type="project" value="UniProtKB-SubCell"/>
</dbReference>
<dbReference type="InterPro" id="IPR002081">
    <property type="entry name" value="Cryptochrome/DNA_photolyase_1"/>
</dbReference>
<keyword evidence="17" id="KW-0675">Receptor</keyword>
<evidence type="ECO:0000256" key="14">
    <source>
        <dbReference type="ARBA" id="ARBA00023015"/>
    </source>
</evidence>
<dbReference type="PANTHER" id="PTHR11455:SF16">
    <property type="entry name" value="CRYPTOCHROME-1"/>
    <property type="match status" value="1"/>
</dbReference>
<proteinExistence type="inferred from homology"/>
<dbReference type="InterPro" id="IPR006050">
    <property type="entry name" value="DNA_photolyase_N"/>
</dbReference>
<keyword evidence="12 20" id="KW-0274">FAD</keyword>
<keyword evidence="25" id="KW-1185">Reference proteome</keyword>
<dbReference type="GO" id="GO:0032922">
    <property type="term" value="P:circadian regulation of gene expression"/>
    <property type="evidence" value="ECO:0007669"/>
    <property type="project" value="TreeGrafter"/>
</dbReference>
<feature type="compositionally biased region" description="Gly residues" evidence="22">
    <location>
        <begin position="68"/>
        <end position="82"/>
    </location>
</feature>
<dbReference type="Gene3D" id="1.10.579.10">
    <property type="entry name" value="DNA Cyclobutane Dipyrimidine Photolyase, subunit A, domain 3"/>
    <property type="match status" value="1"/>
</dbReference>
<dbReference type="GO" id="GO:0071949">
    <property type="term" value="F:FAD binding"/>
    <property type="evidence" value="ECO:0007669"/>
    <property type="project" value="TreeGrafter"/>
</dbReference>
<feature type="site" description="Electron transfer via tryptophanyl radical" evidence="21">
    <location>
        <position position="619"/>
    </location>
</feature>
<evidence type="ECO:0000256" key="1">
    <source>
        <dbReference type="ARBA" id="ARBA00001932"/>
    </source>
</evidence>
<keyword evidence="13" id="KW-0157">Chromophore</keyword>
<dbReference type="SUPFAM" id="SSF48173">
    <property type="entry name" value="Cryptochrome/photolyase FAD-binding domain"/>
    <property type="match status" value="1"/>
</dbReference>
<keyword evidence="7" id="KW-0678">Repressor</keyword>
<accession>A0A8C4JK52</accession>
<dbReference type="FunFam" id="1.10.579.10:FF:000001">
    <property type="entry name" value="Cryptochrome 1"/>
    <property type="match status" value="1"/>
</dbReference>
<comment type="subcellular location">
    <subcellularLocation>
        <location evidence="3">Cytoplasm</location>
    </subcellularLocation>
    <subcellularLocation>
        <location evidence="2">Nucleus</location>
    </subcellularLocation>
</comment>
<dbReference type="FunFam" id="3.40.50.620:FF:000099">
    <property type="entry name" value="cryptochrome-1 isoform X1"/>
    <property type="match status" value="1"/>
</dbReference>
<organism evidence="24 25">
    <name type="scientific">Dromaius novaehollandiae</name>
    <name type="common">Emu</name>
    <dbReference type="NCBI Taxonomy" id="8790"/>
    <lineage>
        <taxon>Eukaryota</taxon>
        <taxon>Metazoa</taxon>
        <taxon>Chordata</taxon>
        <taxon>Craniata</taxon>
        <taxon>Vertebrata</taxon>
        <taxon>Euteleostomi</taxon>
        <taxon>Archelosauria</taxon>
        <taxon>Archosauria</taxon>
        <taxon>Dinosauria</taxon>
        <taxon>Saurischia</taxon>
        <taxon>Theropoda</taxon>
        <taxon>Coelurosauria</taxon>
        <taxon>Aves</taxon>
        <taxon>Palaeognathae</taxon>
        <taxon>Casuariiformes</taxon>
        <taxon>Dromaiidae</taxon>
        <taxon>Dromaius</taxon>
    </lineage>
</organism>
<dbReference type="Gene3D" id="1.25.40.80">
    <property type="match status" value="2"/>
</dbReference>
<feature type="compositionally biased region" description="Low complexity" evidence="22">
    <location>
        <begin position="157"/>
        <end position="172"/>
    </location>
</feature>
<feature type="binding site" evidence="20">
    <location>
        <begin position="511"/>
        <end position="518"/>
    </location>
    <ligand>
        <name>FAD</name>
        <dbReference type="ChEBI" id="CHEBI:57692"/>
    </ligand>
</feature>
<name>A0A8C4JK52_DRONO</name>
<reference evidence="24" key="2">
    <citation type="submission" date="2025-09" db="UniProtKB">
        <authorList>
            <consortium name="Ensembl"/>
        </authorList>
    </citation>
    <scope>IDENTIFICATION</scope>
</reference>
<sequence>MVSARGAPPRRGPVPRAAQASGLPPGAAGYPGCPPAGAGPSAPRRSQPRRRFPPRAGNTLQKREGWRSRGGGAGQSGAGGGARLPAETRSTAQSHRASGEVRRGTSGRFPRAELSNRLASSRLPTGAGTARRDVSPSGGRPRRRLRRVLEPPEVRPRPGSASAPLPAAPGTPHRFLCSPRPAGRRPLLASAPSHERPRGRRLPLSARRARAPCPPGGGGGGGMGVNAVHWFRKGLRLHDNPALRECIQGADTVRCVYILDPWFAGSSNVGINRWRFLLQCLEDLDANLRKLNSRLFVIRGQPADVFPRLFKEWNIAKLSIEYDSEPFGKERDAAIKKLASEAGVEVIVRISHTLYDLDKIIELNGGQPPLTYKRFQTLISRMEPLEMPVETITPEVMEKCTTPVSDDHDEKYGVPSLEELGFDTDGLPSAVWPGGETEALTRLERHLERKAWVANFERPRMNANSLLASPTGLSPYLRFGCLSCRLFYFKLTDLYKKVKKNSSPPLSLYGQLLWREFFYTAATNNPRFDKMEGNPICVQIPWDKNPEALAKWAEGRTGFPWIDAIMTQLRQEGWIHHLARHAVACFLTRGDLWISWEEGMKVFEELLLDADWSVNAGSWMWLSCSSFFQQFFHCYCPVGFGRRTDPNGDYIRRYLPVLRGFPAKYIYDPWNAPESVQKAAKCIIGVNYPKPMVNHAEASRLNIERMKQIYQQLSRYRGLGLLATVPSNPNGNGNGGLMGYSPGENISACGSTGGAQLGTGDGHTVGVQTCALGDSHTGASGIQQQGYCQASSILHYAHGDNQQSHLLQTGRTSLGTGISAGKRPNPEEETQSIGSKVQRQSTN</sequence>
<feature type="region of interest" description="Disordered" evidence="22">
    <location>
        <begin position="812"/>
        <end position="843"/>
    </location>
</feature>
<dbReference type="GO" id="GO:0045892">
    <property type="term" value="P:negative regulation of DNA-templated transcription"/>
    <property type="evidence" value="ECO:0007669"/>
    <property type="project" value="TreeGrafter"/>
</dbReference>
<evidence type="ECO:0000313" key="25">
    <source>
        <dbReference type="Proteomes" id="UP000694423"/>
    </source>
</evidence>
<feature type="site" description="Electron transfer via tryptophanyl radical" evidence="21">
    <location>
        <position position="542"/>
    </location>
</feature>
<keyword evidence="18" id="KW-0539">Nucleus</keyword>
<dbReference type="InterPro" id="IPR036155">
    <property type="entry name" value="Crypto/Photolyase_N_sf"/>
</dbReference>
<evidence type="ECO:0000256" key="20">
    <source>
        <dbReference type="PIRSR" id="PIRSR602081-1"/>
    </source>
</evidence>
<evidence type="ECO:0000256" key="12">
    <source>
        <dbReference type="ARBA" id="ARBA00022827"/>
    </source>
</evidence>
<evidence type="ECO:0000256" key="17">
    <source>
        <dbReference type="ARBA" id="ARBA00023170"/>
    </source>
</evidence>
<evidence type="ECO:0000256" key="2">
    <source>
        <dbReference type="ARBA" id="ARBA00004123"/>
    </source>
</evidence>
<feature type="compositionally biased region" description="Basic and acidic residues" evidence="22">
    <location>
        <begin position="147"/>
        <end position="156"/>
    </location>
</feature>
<dbReference type="SUPFAM" id="SSF52425">
    <property type="entry name" value="Cryptochrome/photolyase, N-terminal domain"/>
    <property type="match status" value="1"/>
</dbReference>
<evidence type="ECO:0000256" key="16">
    <source>
        <dbReference type="ARBA" id="ARBA00023163"/>
    </source>
</evidence>
<dbReference type="Pfam" id="PF03441">
    <property type="entry name" value="FAD_binding_7"/>
    <property type="match status" value="1"/>
</dbReference>
<dbReference type="Gene3D" id="3.40.50.620">
    <property type="entry name" value="HUPs"/>
    <property type="match status" value="1"/>
</dbReference>
<dbReference type="InterPro" id="IPR005101">
    <property type="entry name" value="Cryptochr/Photolyase_FAD-bd"/>
</dbReference>
<gene>
    <name evidence="24" type="primary">CRY1</name>
</gene>
<evidence type="ECO:0000256" key="15">
    <source>
        <dbReference type="ARBA" id="ARBA00023108"/>
    </source>
</evidence>
<evidence type="ECO:0000256" key="13">
    <source>
        <dbReference type="ARBA" id="ARBA00022991"/>
    </source>
</evidence>
<dbReference type="GO" id="GO:0042622">
    <property type="term" value="C:photoreceptor outer segment membrane"/>
    <property type="evidence" value="ECO:0007669"/>
    <property type="project" value="UniProtKB-ARBA"/>
</dbReference>
<evidence type="ECO:0000256" key="7">
    <source>
        <dbReference type="ARBA" id="ARBA00022491"/>
    </source>
</evidence>
<feature type="domain" description="Photolyase/cryptochrome alpha/beta" evidence="23">
    <location>
        <begin position="225"/>
        <end position="354"/>
    </location>
</feature>
<reference evidence="24" key="1">
    <citation type="submission" date="2025-08" db="UniProtKB">
        <authorList>
            <consortium name="Ensembl"/>
        </authorList>
    </citation>
    <scope>IDENTIFICATION</scope>
</reference>
<evidence type="ECO:0000256" key="21">
    <source>
        <dbReference type="PIRSR" id="PIRSR602081-2"/>
    </source>
</evidence>
<keyword evidence="15" id="KW-0090">Biological rhythms</keyword>
<dbReference type="InterPro" id="IPR014729">
    <property type="entry name" value="Rossmann-like_a/b/a_fold"/>
</dbReference>
<feature type="compositionally biased region" description="Polar residues" evidence="22">
    <location>
        <begin position="831"/>
        <end position="843"/>
    </location>
</feature>
<dbReference type="GO" id="GO:0005829">
    <property type="term" value="C:cytosol"/>
    <property type="evidence" value="ECO:0007669"/>
    <property type="project" value="UniProtKB-ARBA"/>
</dbReference>
<evidence type="ECO:0000256" key="9">
    <source>
        <dbReference type="ARBA" id="ARBA00022606"/>
    </source>
</evidence>
<evidence type="ECO:0000256" key="4">
    <source>
        <dbReference type="ARBA" id="ARBA00005862"/>
    </source>
</evidence>
<feature type="region of interest" description="Disordered" evidence="22">
    <location>
        <begin position="1"/>
        <end position="219"/>
    </location>
</feature>
<dbReference type="GO" id="GO:0009881">
    <property type="term" value="F:photoreceptor activity"/>
    <property type="evidence" value="ECO:0007669"/>
    <property type="project" value="UniProtKB-KW"/>
</dbReference>
<evidence type="ECO:0000256" key="10">
    <source>
        <dbReference type="ARBA" id="ARBA00022630"/>
    </source>
</evidence>
<dbReference type="FunFam" id="1.25.40.80:FF:000003">
    <property type="entry name" value="cryptochrome-1 isoform X1"/>
    <property type="match status" value="1"/>
</dbReference>
<dbReference type="PROSITE" id="PS51645">
    <property type="entry name" value="PHR_CRY_ALPHA_BETA"/>
    <property type="match status" value="1"/>
</dbReference>
<evidence type="ECO:0000256" key="18">
    <source>
        <dbReference type="ARBA" id="ARBA00023242"/>
    </source>
</evidence>
<keyword evidence="6" id="KW-0963">Cytoplasm</keyword>
<keyword evidence="16" id="KW-0804">Transcription</keyword>
<evidence type="ECO:0000259" key="23">
    <source>
        <dbReference type="PROSITE" id="PS51645"/>
    </source>
</evidence>
<dbReference type="InterPro" id="IPR036134">
    <property type="entry name" value="Crypto/Photolyase_FAD-like_sf"/>
</dbReference>
<feature type="binding site" evidence="20">
    <location>
        <begin position="609"/>
        <end position="611"/>
    </location>
    <ligand>
        <name>FAD</name>
        <dbReference type="ChEBI" id="CHEBI:57692"/>
    </ligand>
</feature>
<keyword evidence="10 20" id="KW-0285">Flavoprotein</keyword>
<dbReference type="Ensembl" id="ENSDNVT00000012490.1">
    <property type="protein sequence ID" value="ENSDNVP00000010384.1"/>
    <property type="gene ID" value="ENSDNVG00000007335.1"/>
</dbReference>
<evidence type="ECO:0000256" key="3">
    <source>
        <dbReference type="ARBA" id="ARBA00004496"/>
    </source>
</evidence>
<protein>
    <recommendedName>
        <fullName evidence="5">Cryptochrome-1</fullName>
    </recommendedName>
</protein>
<evidence type="ECO:0000256" key="8">
    <source>
        <dbReference type="ARBA" id="ARBA00022543"/>
    </source>
</evidence>
<comment type="cofactor">
    <cofactor evidence="1">
        <name>(6R)-5,10-methylene-5,6,7,8-tetrahydrofolate</name>
        <dbReference type="ChEBI" id="CHEBI:15636"/>
    </cofactor>
</comment>
<comment type="subunit">
    <text evidence="19">Component of the circadian core oscillator, which includes the CRY proteins, CLOCK or NPAS2, BMAL1 or BMAL2, CSNK1E, and the PER proteins.</text>
</comment>
<feature type="compositionally biased region" description="Low complexity" evidence="22">
    <location>
        <begin position="1"/>
        <end position="45"/>
    </location>
</feature>
<dbReference type="GO" id="GO:0003677">
    <property type="term" value="F:DNA binding"/>
    <property type="evidence" value="ECO:0007669"/>
    <property type="project" value="TreeGrafter"/>
</dbReference>
<comment type="similarity">
    <text evidence="4">Belongs to the DNA photolyase class-1 family.</text>
</comment>
<dbReference type="Pfam" id="PF00875">
    <property type="entry name" value="DNA_photolyase"/>
    <property type="match status" value="1"/>
</dbReference>